<keyword evidence="2" id="KW-0472">Membrane</keyword>
<organism evidence="3 4">
    <name type="scientific">Rotaria magnacalcarata</name>
    <dbReference type="NCBI Taxonomy" id="392030"/>
    <lineage>
        <taxon>Eukaryota</taxon>
        <taxon>Metazoa</taxon>
        <taxon>Spiralia</taxon>
        <taxon>Gnathifera</taxon>
        <taxon>Rotifera</taxon>
        <taxon>Eurotatoria</taxon>
        <taxon>Bdelloidea</taxon>
        <taxon>Philodinida</taxon>
        <taxon>Philodinidae</taxon>
        <taxon>Rotaria</taxon>
    </lineage>
</organism>
<feature type="region of interest" description="Disordered" evidence="1">
    <location>
        <begin position="58"/>
        <end position="81"/>
    </location>
</feature>
<reference evidence="3" key="1">
    <citation type="submission" date="2021-02" db="EMBL/GenBank/DDBJ databases">
        <authorList>
            <person name="Nowell W R."/>
        </authorList>
    </citation>
    <scope>NUCLEOTIDE SEQUENCE</scope>
</reference>
<evidence type="ECO:0000256" key="1">
    <source>
        <dbReference type="SAM" id="MobiDB-lite"/>
    </source>
</evidence>
<feature type="transmembrane region" description="Helical" evidence="2">
    <location>
        <begin position="28"/>
        <end position="50"/>
    </location>
</feature>
<dbReference type="InterPro" id="IPR001646">
    <property type="entry name" value="5peptide_repeat"/>
</dbReference>
<dbReference type="SUPFAM" id="SSF141571">
    <property type="entry name" value="Pentapeptide repeat-like"/>
    <property type="match status" value="1"/>
</dbReference>
<proteinExistence type="predicted"/>
<keyword evidence="2" id="KW-0812">Transmembrane</keyword>
<name>A0A817A967_9BILA</name>
<evidence type="ECO:0008006" key="5">
    <source>
        <dbReference type="Google" id="ProtNLM"/>
    </source>
</evidence>
<sequence length="162" mass="18698">MPSKRKSTRMDRSIRAFRRISGLRLADLLKFISSLLLPLSFGVFTIIITFQQQSAAKQQRDEDRNASQLQRDEDRNASQLQRDEKRLNQLSLTASANFRGAKIFYTNFQQTTCVAAYFYSSIILNSTFWYSNLKRASFEGVHLTNVNFSRANLHEAKFLDAT</sequence>
<keyword evidence="2" id="KW-1133">Transmembrane helix</keyword>
<protein>
    <recommendedName>
        <fullName evidence="5">Pentapeptide repeat-containing protein</fullName>
    </recommendedName>
</protein>
<feature type="non-terminal residue" evidence="3">
    <location>
        <position position="1"/>
    </location>
</feature>
<dbReference type="Pfam" id="PF00805">
    <property type="entry name" value="Pentapeptide"/>
    <property type="match status" value="1"/>
</dbReference>
<gene>
    <name evidence="3" type="ORF">WKI299_LOCUS36798</name>
</gene>
<evidence type="ECO:0000313" key="3">
    <source>
        <dbReference type="EMBL" id="CAF2246829.1"/>
    </source>
</evidence>
<evidence type="ECO:0000313" key="4">
    <source>
        <dbReference type="Proteomes" id="UP000663856"/>
    </source>
</evidence>
<dbReference type="AlphaFoldDB" id="A0A817A967"/>
<evidence type="ECO:0000256" key="2">
    <source>
        <dbReference type="SAM" id="Phobius"/>
    </source>
</evidence>
<dbReference type="Proteomes" id="UP000663856">
    <property type="component" value="Unassembled WGS sequence"/>
</dbReference>
<accession>A0A817A967</accession>
<comment type="caution">
    <text evidence="3">The sequence shown here is derived from an EMBL/GenBank/DDBJ whole genome shotgun (WGS) entry which is preliminary data.</text>
</comment>
<dbReference type="Gene3D" id="2.160.20.80">
    <property type="entry name" value="E3 ubiquitin-protein ligase SopA"/>
    <property type="match status" value="1"/>
</dbReference>
<dbReference type="EMBL" id="CAJNRF010018033">
    <property type="protein sequence ID" value="CAF2246829.1"/>
    <property type="molecule type" value="Genomic_DNA"/>
</dbReference>